<dbReference type="EMBL" id="CAICTM010000307">
    <property type="protein sequence ID" value="CAB9507478.1"/>
    <property type="molecule type" value="Genomic_DNA"/>
</dbReference>
<comment type="caution">
    <text evidence="2">The sequence shown here is derived from an EMBL/GenBank/DDBJ whole genome shotgun (WGS) entry which is preliminary data.</text>
</comment>
<organism evidence="2 3">
    <name type="scientific">Seminavis robusta</name>
    <dbReference type="NCBI Taxonomy" id="568900"/>
    <lineage>
        <taxon>Eukaryota</taxon>
        <taxon>Sar</taxon>
        <taxon>Stramenopiles</taxon>
        <taxon>Ochrophyta</taxon>
        <taxon>Bacillariophyta</taxon>
        <taxon>Bacillariophyceae</taxon>
        <taxon>Bacillariophycidae</taxon>
        <taxon>Naviculales</taxon>
        <taxon>Naviculaceae</taxon>
        <taxon>Seminavis</taxon>
    </lineage>
</organism>
<evidence type="ECO:0000313" key="2">
    <source>
        <dbReference type="EMBL" id="CAB9507478.1"/>
    </source>
</evidence>
<keyword evidence="3" id="KW-1185">Reference proteome</keyword>
<dbReference type="AlphaFoldDB" id="A0A9N8HEK4"/>
<evidence type="ECO:0000256" key="1">
    <source>
        <dbReference type="SAM" id="MobiDB-lite"/>
    </source>
</evidence>
<evidence type="ECO:0000313" key="3">
    <source>
        <dbReference type="Proteomes" id="UP001153069"/>
    </source>
</evidence>
<sequence length="90" mass="9816">MPVFTNTGATIAQKVATGSAMLAAEKRNIAYPKRRKSVSQTYVPPAVNTNGQQPMHGEKQMEVNTDETRDVSALLAHEKATDCISKKWAV</sequence>
<reference evidence="2" key="1">
    <citation type="submission" date="2020-06" db="EMBL/GenBank/DDBJ databases">
        <authorList>
            <consortium name="Plant Systems Biology data submission"/>
        </authorList>
    </citation>
    <scope>NUCLEOTIDE SEQUENCE</scope>
    <source>
        <strain evidence="2">D6</strain>
    </source>
</reference>
<accession>A0A9N8HEK4</accession>
<gene>
    <name evidence="2" type="ORF">SEMRO_308_G113490.1</name>
</gene>
<feature type="compositionally biased region" description="Polar residues" evidence="1">
    <location>
        <begin position="38"/>
        <end position="53"/>
    </location>
</feature>
<name>A0A9N8HEK4_9STRA</name>
<proteinExistence type="predicted"/>
<dbReference type="Proteomes" id="UP001153069">
    <property type="component" value="Unassembled WGS sequence"/>
</dbReference>
<feature type="region of interest" description="Disordered" evidence="1">
    <location>
        <begin position="33"/>
        <end position="58"/>
    </location>
</feature>
<protein>
    <submittedName>
        <fullName evidence="2">Uncharacterized protein</fullName>
    </submittedName>
</protein>